<feature type="transmembrane region" description="Helical" evidence="1">
    <location>
        <begin position="6"/>
        <end position="24"/>
    </location>
</feature>
<dbReference type="KEGG" id="shg:Sph21_3214"/>
<reference evidence="2" key="1">
    <citation type="submission" date="2011-03" db="EMBL/GenBank/DDBJ databases">
        <title>Complete sequence of Sphingobacterium sp. 21.</title>
        <authorList>
            <consortium name="US DOE Joint Genome Institute"/>
            <person name="Lucas S."/>
            <person name="Copeland A."/>
            <person name="Lapidus A."/>
            <person name="Cheng J.-F."/>
            <person name="Goodwin L."/>
            <person name="Pitluck S."/>
            <person name="Davenport K."/>
            <person name="Detter J.C."/>
            <person name="Han C."/>
            <person name="Tapia R."/>
            <person name="Land M."/>
            <person name="Hauser L."/>
            <person name="Kyrpides N."/>
            <person name="Ivanova N."/>
            <person name="Ovchinnikova G."/>
            <person name="Pagani I."/>
            <person name="Siebers A.K."/>
            <person name="Allgaier M."/>
            <person name="Thelen M.P."/>
            <person name="Hugenholtz P."/>
            <person name="Woyke T."/>
        </authorList>
    </citation>
    <scope>NUCLEOTIDE SEQUENCE</scope>
    <source>
        <strain evidence="2">21</strain>
    </source>
</reference>
<evidence type="ECO:0000313" key="2">
    <source>
        <dbReference type="EMBL" id="ADZ79757.1"/>
    </source>
</evidence>
<name>F4C3Z6_SPHS2</name>
<dbReference type="HOGENOM" id="CLU_3011999_0_0_10"/>
<proteinExistence type="predicted"/>
<dbReference type="STRING" id="743722.Sph21_3214"/>
<keyword evidence="1" id="KW-0472">Membrane</keyword>
<sequence length="56" mass="6453">MYLLNTLFVHGINLTLIFIFRYFIESYKKSLFKGSYLLSPYGGKPTQLNLNGCVSQ</sequence>
<evidence type="ECO:0000256" key="1">
    <source>
        <dbReference type="SAM" id="Phobius"/>
    </source>
</evidence>
<keyword evidence="1" id="KW-0812">Transmembrane</keyword>
<protein>
    <submittedName>
        <fullName evidence="2">Uncharacterized protein</fullName>
    </submittedName>
</protein>
<dbReference type="AlphaFoldDB" id="F4C3Z6"/>
<dbReference type="EMBL" id="CP002584">
    <property type="protein sequence ID" value="ADZ79757.1"/>
    <property type="molecule type" value="Genomic_DNA"/>
</dbReference>
<keyword evidence="1" id="KW-1133">Transmembrane helix</keyword>
<accession>F4C3Z6</accession>
<organism evidence="2">
    <name type="scientific">Sphingobacterium sp. (strain 21)</name>
    <dbReference type="NCBI Taxonomy" id="743722"/>
    <lineage>
        <taxon>Bacteria</taxon>
        <taxon>Pseudomonadati</taxon>
        <taxon>Bacteroidota</taxon>
        <taxon>Sphingobacteriia</taxon>
        <taxon>Sphingobacteriales</taxon>
        <taxon>Sphingobacteriaceae</taxon>
        <taxon>Sphingobacterium</taxon>
    </lineage>
</organism>
<gene>
    <name evidence="2" type="ordered locus">Sph21_3214</name>
</gene>